<protein>
    <submittedName>
        <fullName evidence="1">Uncharacterized protein</fullName>
    </submittedName>
</protein>
<proteinExistence type="predicted"/>
<reference evidence="1 2" key="1">
    <citation type="submission" date="2021-03" db="EMBL/GenBank/DDBJ databases">
        <authorList>
            <person name="King G.J."/>
            <person name="Bancroft I."/>
            <person name="Baten A."/>
            <person name="Bloomfield J."/>
            <person name="Borpatragohain P."/>
            <person name="He Z."/>
            <person name="Irish N."/>
            <person name="Irwin J."/>
            <person name="Liu K."/>
            <person name="Mauleon R.P."/>
            <person name="Moore J."/>
            <person name="Morris R."/>
            <person name="Ostergaard L."/>
            <person name="Wang B."/>
            <person name="Wells R."/>
        </authorList>
    </citation>
    <scope>NUCLEOTIDE SEQUENCE [LARGE SCALE GENOMIC DNA]</scope>
    <source>
        <strain evidence="1">R-o-18</strain>
        <tissue evidence="1">Leaf</tissue>
    </source>
</reference>
<dbReference type="EMBL" id="JADBGQ010000008">
    <property type="protein sequence ID" value="KAG5384409.1"/>
    <property type="molecule type" value="Genomic_DNA"/>
</dbReference>
<dbReference type="Proteomes" id="UP000823674">
    <property type="component" value="Chromosome A09"/>
</dbReference>
<accession>A0ABQ7LCT4</accession>
<gene>
    <name evidence="1" type="primary">A09p036760.1_BraROA</name>
    <name evidence="1" type="ORF">IGI04_035879</name>
</gene>
<keyword evidence="2" id="KW-1185">Reference proteome</keyword>
<name>A0ABQ7LCT4_BRACM</name>
<evidence type="ECO:0000313" key="1">
    <source>
        <dbReference type="EMBL" id="KAG5384409.1"/>
    </source>
</evidence>
<sequence>MVISKFLHSFVFFGCRWPNAGQRDAMTMQEHPAHSQKLSPLAILSQKGSRIALRPSRTMLFLAPLLEAKNAPIARTREPLEGDDHRVGSRPHGHEHIRPLSRLGEVVHGDIAVDGDRLRRRRHQASEDPILRRNPANRPRIRTVPRVVGAAAAQPQSEVPDIQHIPNIPMCDHGDFQHVVLDALHAIWARVSHCRCVI</sequence>
<evidence type="ECO:0000313" key="2">
    <source>
        <dbReference type="Proteomes" id="UP000823674"/>
    </source>
</evidence>
<organism evidence="1 2">
    <name type="scientific">Brassica rapa subsp. trilocularis</name>
    <dbReference type="NCBI Taxonomy" id="1813537"/>
    <lineage>
        <taxon>Eukaryota</taxon>
        <taxon>Viridiplantae</taxon>
        <taxon>Streptophyta</taxon>
        <taxon>Embryophyta</taxon>
        <taxon>Tracheophyta</taxon>
        <taxon>Spermatophyta</taxon>
        <taxon>Magnoliopsida</taxon>
        <taxon>eudicotyledons</taxon>
        <taxon>Gunneridae</taxon>
        <taxon>Pentapetalae</taxon>
        <taxon>rosids</taxon>
        <taxon>malvids</taxon>
        <taxon>Brassicales</taxon>
        <taxon>Brassicaceae</taxon>
        <taxon>Brassiceae</taxon>
        <taxon>Brassica</taxon>
    </lineage>
</organism>
<comment type="caution">
    <text evidence="1">The sequence shown here is derived from an EMBL/GenBank/DDBJ whole genome shotgun (WGS) entry which is preliminary data.</text>
</comment>